<name>A0A9D3M4F3_ANGAN</name>
<keyword evidence="3" id="KW-1185">Reference proteome</keyword>
<feature type="compositionally biased region" description="Basic and acidic residues" evidence="1">
    <location>
        <begin position="1"/>
        <end position="10"/>
    </location>
</feature>
<comment type="caution">
    <text evidence="2">The sequence shown here is derived from an EMBL/GenBank/DDBJ whole genome shotgun (WGS) entry which is preliminary data.</text>
</comment>
<accession>A0A9D3M4F3</accession>
<feature type="compositionally biased region" description="Low complexity" evidence="1">
    <location>
        <begin position="122"/>
        <end position="138"/>
    </location>
</feature>
<evidence type="ECO:0000313" key="2">
    <source>
        <dbReference type="EMBL" id="KAG5841671.1"/>
    </source>
</evidence>
<proteinExistence type="predicted"/>
<organism evidence="2 3">
    <name type="scientific">Anguilla anguilla</name>
    <name type="common">European freshwater eel</name>
    <name type="synonym">Muraena anguilla</name>
    <dbReference type="NCBI Taxonomy" id="7936"/>
    <lineage>
        <taxon>Eukaryota</taxon>
        <taxon>Metazoa</taxon>
        <taxon>Chordata</taxon>
        <taxon>Craniata</taxon>
        <taxon>Vertebrata</taxon>
        <taxon>Euteleostomi</taxon>
        <taxon>Actinopterygii</taxon>
        <taxon>Neopterygii</taxon>
        <taxon>Teleostei</taxon>
        <taxon>Anguilliformes</taxon>
        <taxon>Anguillidae</taxon>
        <taxon>Anguilla</taxon>
    </lineage>
</organism>
<dbReference type="EMBL" id="JAFIRN010000009">
    <property type="protein sequence ID" value="KAG5841671.1"/>
    <property type="molecule type" value="Genomic_DNA"/>
</dbReference>
<reference evidence="2" key="1">
    <citation type="submission" date="2021-01" db="EMBL/GenBank/DDBJ databases">
        <title>A chromosome-scale assembly of European eel, Anguilla anguilla.</title>
        <authorList>
            <person name="Henkel C."/>
            <person name="Jong-Raadsen S.A."/>
            <person name="Dufour S."/>
            <person name="Weltzien F.-A."/>
            <person name="Palstra A.P."/>
            <person name="Pelster B."/>
            <person name="Spaink H.P."/>
            <person name="Van Den Thillart G.E."/>
            <person name="Jansen H."/>
            <person name="Zahm M."/>
            <person name="Klopp C."/>
            <person name="Cedric C."/>
            <person name="Louis A."/>
            <person name="Berthelot C."/>
            <person name="Parey E."/>
            <person name="Roest Crollius H."/>
            <person name="Montfort J."/>
            <person name="Robinson-Rechavi M."/>
            <person name="Bucao C."/>
            <person name="Bouchez O."/>
            <person name="Gislard M."/>
            <person name="Lluch J."/>
            <person name="Milhes M."/>
            <person name="Lampietro C."/>
            <person name="Lopez Roques C."/>
            <person name="Donnadieu C."/>
            <person name="Braasch I."/>
            <person name="Desvignes T."/>
            <person name="Postlethwait J."/>
            <person name="Bobe J."/>
            <person name="Guiguen Y."/>
            <person name="Dirks R."/>
        </authorList>
    </citation>
    <scope>NUCLEOTIDE SEQUENCE</scope>
    <source>
        <strain evidence="2">Tag_6206</strain>
        <tissue evidence="2">Liver</tissue>
    </source>
</reference>
<evidence type="ECO:0000256" key="1">
    <source>
        <dbReference type="SAM" id="MobiDB-lite"/>
    </source>
</evidence>
<dbReference type="Proteomes" id="UP001044222">
    <property type="component" value="Chromosome 9"/>
</dbReference>
<feature type="compositionally biased region" description="Pro residues" evidence="1">
    <location>
        <begin position="86"/>
        <end position="105"/>
    </location>
</feature>
<dbReference type="AlphaFoldDB" id="A0A9D3M4F3"/>
<protein>
    <submittedName>
        <fullName evidence="2">Uncharacterized protein</fullName>
    </submittedName>
</protein>
<feature type="region of interest" description="Disordered" evidence="1">
    <location>
        <begin position="1"/>
        <end position="240"/>
    </location>
</feature>
<gene>
    <name evidence="2" type="ORF">ANANG_G00169140</name>
</gene>
<sequence length="240" mass="24546">MMLEKERESRLPPWKRGREFGALTSSATPIPGLSAVAGNAPEVEREEPAAGPPPTQTASKPARATPPPPVPQPSSKKFRFLRTPPCRRPPPPPPRSSRGPAPSPTRPRGGPALTRLLPSRPGPGAEGPAGERAAVPARLRGRGSSRRVSAGRRGEHPLTATPQPTGAAGPRPGRVHGSRSPAGAAQPGRGSGPTRETRGGESPKPTQGAVTGPSCPLTASRGERPGAGPSPGPGRALLAF</sequence>
<evidence type="ECO:0000313" key="3">
    <source>
        <dbReference type="Proteomes" id="UP001044222"/>
    </source>
</evidence>